<feature type="coiled-coil region" evidence="1">
    <location>
        <begin position="1946"/>
        <end position="2009"/>
    </location>
</feature>
<keyword evidence="1" id="KW-0175">Coiled coil</keyword>
<feature type="compositionally biased region" description="Polar residues" evidence="2">
    <location>
        <begin position="975"/>
        <end position="1022"/>
    </location>
</feature>
<dbReference type="OrthoDB" id="201721at2759"/>
<feature type="coiled-coil region" evidence="1">
    <location>
        <begin position="407"/>
        <end position="434"/>
    </location>
</feature>
<feature type="compositionally biased region" description="Low complexity" evidence="2">
    <location>
        <begin position="12"/>
        <end position="22"/>
    </location>
</feature>
<keyword evidence="4" id="KW-1185">Reference proteome</keyword>
<comment type="caution">
    <text evidence="3">The sequence shown here is derived from an EMBL/GenBank/DDBJ whole genome shotgun (WGS) entry which is preliminary data.</text>
</comment>
<feature type="compositionally biased region" description="Low complexity" evidence="2">
    <location>
        <begin position="1435"/>
        <end position="1450"/>
    </location>
</feature>
<feature type="compositionally biased region" description="Low complexity" evidence="2">
    <location>
        <begin position="1165"/>
        <end position="1174"/>
    </location>
</feature>
<feature type="compositionally biased region" description="Gly residues" evidence="2">
    <location>
        <begin position="2432"/>
        <end position="2442"/>
    </location>
</feature>
<reference evidence="4" key="1">
    <citation type="journal article" date="2023" name="Commun. Biol.">
        <title>Genome analysis of Parmales, the sister group of diatoms, reveals the evolutionary specialization of diatoms from phago-mixotrophs to photoautotrophs.</title>
        <authorList>
            <person name="Ban H."/>
            <person name="Sato S."/>
            <person name="Yoshikawa S."/>
            <person name="Yamada K."/>
            <person name="Nakamura Y."/>
            <person name="Ichinomiya M."/>
            <person name="Sato N."/>
            <person name="Blanc-Mathieu R."/>
            <person name="Endo H."/>
            <person name="Kuwata A."/>
            <person name="Ogata H."/>
        </authorList>
    </citation>
    <scope>NUCLEOTIDE SEQUENCE [LARGE SCALE GENOMIC DNA]</scope>
    <source>
        <strain evidence="4">NIES 3700</strain>
    </source>
</reference>
<feature type="region of interest" description="Disordered" evidence="2">
    <location>
        <begin position="1"/>
        <end position="73"/>
    </location>
</feature>
<feature type="region of interest" description="Disordered" evidence="2">
    <location>
        <begin position="87"/>
        <end position="131"/>
    </location>
</feature>
<feature type="region of interest" description="Disordered" evidence="2">
    <location>
        <begin position="1882"/>
        <end position="1907"/>
    </location>
</feature>
<feature type="compositionally biased region" description="Polar residues" evidence="2">
    <location>
        <begin position="112"/>
        <end position="126"/>
    </location>
</feature>
<dbReference type="InterPro" id="IPR051861">
    <property type="entry name" value="NET_actin-binding_domain"/>
</dbReference>
<feature type="region of interest" description="Disordered" evidence="2">
    <location>
        <begin position="600"/>
        <end position="641"/>
    </location>
</feature>
<feature type="compositionally biased region" description="Polar residues" evidence="2">
    <location>
        <begin position="600"/>
        <end position="619"/>
    </location>
</feature>
<feature type="region of interest" description="Disordered" evidence="2">
    <location>
        <begin position="318"/>
        <end position="340"/>
    </location>
</feature>
<feature type="region of interest" description="Disordered" evidence="2">
    <location>
        <begin position="795"/>
        <end position="827"/>
    </location>
</feature>
<dbReference type="PANTHER" id="PTHR32258:SF28">
    <property type="entry name" value="PROTEIN NETWORKED 3A-RELATED"/>
    <property type="match status" value="1"/>
</dbReference>
<feature type="compositionally biased region" description="Basic and acidic residues" evidence="2">
    <location>
        <begin position="620"/>
        <end position="629"/>
    </location>
</feature>
<feature type="compositionally biased region" description="Pro residues" evidence="2">
    <location>
        <begin position="1042"/>
        <end position="1058"/>
    </location>
</feature>
<feature type="region of interest" description="Disordered" evidence="2">
    <location>
        <begin position="1128"/>
        <end position="1212"/>
    </location>
</feature>
<feature type="compositionally biased region" description="Low complexity" evidence="2">
    <location>
        <begin position="1088"/>
        <end position="1104"/>
    </location>
</feature>
<feature type="compositionally biased region" description="Gly residues" evidence="2">
    <location>
        <begin position="2401"/>
        <end position="2424"/>
    </location>
</feature>
<organism evidence="3 4">
    <name type="scientific">Triparma laevis f. longispina</name>
    <dbReference type="NCBI Taxonomy" id="1714387"/>
    <lineage>
        <taxon>Eukaryota</taxon>
        <taxon>Sar</taxon>
        <taxon>Stramenopiles</taxon>
        <taxon>Ochrophyta</taxon>
        <taxon>Bolidophyceae</taxon>
        <taxon>Parmales</taxon>
        <taxon>Triparmaceae</taxon>
        <taxon>Triparma</taxon>
    </lineage>
</organism>
<feature type="region of interest" description="Disordered" evidence="2">
    <location>
        <begin position="1389"/>
        <end position="1531"/>
    </location>
</feature>
<feature type="compositionally biased region" description="Basic and acidic residues" evidence="2">
    <location>
        <begin position="1359"/>
        <end position="1375"/>
    </location>
</feature>
<feature type="compositionally biased region" description="Basic and acidic residues" evidence="2">
    <location>
        <begin position="1201"/>
        <end position="1212"/>
    </location>
</feature>
<accession>A0A9W6ZD69</accession>
<feature type="region of interest" description="Disordered" evidence="2">
    <location>
        <begin position="694"/>
        <end position="727"/>
    </location>
</feature>
<evidence type="ECO:0000256" key="2">
    <source>
        <dbReference type="SAM" id="MobiDB-lite"/>
    </source>
</evidence>
<feature type="compositionally biased region" description="Pro residues" evidence="2">
    <location>
        <begin position="1451"/>
        <end position="1467"/>
    </location>
</feature>
<feature type="compositionally biased region" description="Basic and acidic residues" evidence="2">
    <location>
        <begin position="712"/>
        <end position="724"/>
    </location>
</feature>
<feature type="compositionally biased region" description="Low complexity" evidence="2">
    <location>
        <begin position="1059"/>
        <end position="1072"/>
    </location>
</feature>
<feature type="region of interest" description="Disordered" evidence="2">
    <location>
        <begin position="957"/>
        <end position="1104"/>
    </location>
</feature>
<feature type="coiled-coil region" evidence="1">
    <location>
        <begin position="2036"/>
        <end position="2122"/>
    </location>
</feature>
<protein>
    <submittedName>
        <fullName evidence="3">Uncharacterized protein</fullName>
    </submittedName>
</protein>
<evidence type="ECO:0000313" key="4">
    <source>
        <dbReference type="Proteomes" id="UP001165122"/>
    </source>
</evidence>
<feature type="coiled-coil region" evidence="1">
    <location>
        <begin position="472"/>
        <end position="559"/>
    </location>
</feature>
<feature type="compositionally biased region" description="Pro residues" evidence="2">
    <location>
        <begin position="1023"/>
        <end position="1035"/>
    </location>
</feature>
<feature type="compositionally biased region" description="Low complexity" evidence="2">
    <location>
        <begin position="1468"/>
        <end position="1492"/>
    </location>
</feature>
<name>A0A9W6ZD69_9STRA</name>
<feature type="region of interest" description="Disordered" evidence="2">
    <location>
        <begin position="1355"/>
        <end position="1375"/>
    </location>
</feature>
<gene>
    <name evidence="3" type="ORF">TrLO_g9433</name>
</gene>
<sequence length="2488" mass="277098">MPQNPFLDLNASQSSPQISNSSYRPGRQAAKQRMDRSDSLSQIGRRQTTKRGRANSNYTSNLPPSPSQIPVTYDDDASIQSTSTMSSYKTIPNHGASEGMPKIHAKTHRSRTQSAISTHNSSTDPTGNAGIMHQKEVILSRVDDMTQEYMDPPPVDPLTGDPDQTLKKVDETAELRTNIGFAIEHAMSLQQMNEAEKGSLNSLLDWFFELRQLEQEKADEFNSDEGQLFKEDNSGLIMEAAETVSFLRNNKKTVDGVAVTLKKIIADIHKIHEDTTKAVTNELNTKVRMKDIDISQMKRSLLDAELSVNKLEKNNSNMEKRMRSTDMRVQTMEDSKHRNESGWADLSRTFSEKIIHLEKLLAQESSKAKMMEQILRSGGLELQMELKNKEKNGDQQSDDDEEDKEYMAKLLSKVNDLADQLQSKNLEVNAINRKSAADIAKLQSTVKITEAKSIEKGKMMLQEIDEFKKKFIEEMSAEAARKDADMKEVADKYEAQITRMRDLLKEAEQREKAFEGKLKEKETNTKKAQMELKGALTEIEDLKKELATVKDGESKLNAKIELLEAHRKTAGQGKADLQEQFESEKADIEADWEKRLVAQAGNNKKQMAKQSEELTSLRNQLDEWKKNSEGSEAMSREAQLAAETTAKEIADLKKQLAEMEQRKNLAETQKENSLKEAAMAHAEELEKLSAEKEALEQKMGSGADAHLQQQEELQKQQEEAKNKLQNDMQSLKLELMEEKTKLTNLEKAKNAEIDELKKMLSSAGSVTSEEKEALQKELEGMSKLLGKEKLKAKASQMAAKTQKHELQKQLDASEAQAQRSLGDNSALRRHLATTESNLKMAHKLLIDVSDEQEDFKDFERVDKVVEVLHEMEKGANSKKLERSKRKIEKENKRKANMVMAMLRRASATGFGGAKRDSVTSKIWTDERKQQFVAMAKRKSMMMDEGMTHDETFSKLNQGDSYFHHGKDAEIYAEENPSTPGSSRPSSQETDSRPNTGFTASSRPPTADISSINEDYNSSIPSPQHSPKPSATPTPAPLESAPAPAPAPAPAAAPAPAPVPVEDQPPVVEQQPTGWEQPTPIAKEETPAVEQPIEQPVAEQPPVVEHPVVQKTPVVEQPSVLEQLVVQETPNIVETPAVETPSIETPAPPSLEEKSPTPTPQPPPIVEETPSAQEPPAIPPPTTELQAEQEEPLDPLTLTPVDENKEEKRSISPTLIKDKISKVRVSAYVTNRMERTESMEQGYKDTVNKLQDQVDTEVAALNAATELRGSMDDRRMSAIERENSETLQDDLFNNLFELEEKRRKDDEERAKRAKALAEEQEAYERELAEMEKNRKRLSQMGMVDDAEMEKLLKQQADQEAAMKKHQEDLEKHQRQLKEMEEKVRWETVKLEEAKMQASRPPSKTEEVIGEKPQQQTEEIFTPTPVAHTPLPPQTLESSKSPTPQPEQQQSPSPVPQKSPSPAPAPAPVPAQAQQTQKSPVPSPQQQKQPSKSPDLFNSMKNLHRTTSPARVTSPAPKAPSPVPISKEPPRSATVAVAKSQLPDAMVKTGHRVSIRAPPVNLLQAKMFERTKAMRAFAKKQEKSQPTEIRRNVKEAINQAKKAARMDAKIESIKDEIGEAHNNHDAVKARELHEKQEGLEGDLDEIVMELDDHEIDDILDAIRVIQTTDFLEEAEDEDEDEDEVEEEAILDVLQNSLNTSDLKDLSNRLAQNKIRSEGKQVSGGSQMADQMLQAALVAGNIAELATMDSEILASLKNVLSQIQTTHGDVGDLKAREKLLKKQSEVLQHAMNDAGGWRSCVFLENGEVDFECDVSVWPDADQVLMLGVINDRLMLLVEEERDQKSKAKREAREALKAAKAGAASKKERTKQETLHKAVRKLWRTASSVMDDEEKGPEEGSRPSTAGTEDSEVQELILHDFPMADGSQIEMVLERDGRDVEKLNDFVGTLTEKAEMLAEMKEKFEGMEMENERLRREAENYVDPSILNELDGLRKELENRERLVADLQNAIGEKTSEVDGMRGQLSEAEARFGASDSDARAELENSKGQLASNLEQLRAMQNANQASENMARMLKERIKELELSEAEFKRQVEILMQKEASFEDEMNALLEARKADEFALAELEKQLSMALDGDGKQRLEALRRRREKKLGKYSNAIADLIRKREENLLEVMKSYKWIHHVPQVVFNGVPYSSLVEWAERKRLEIGEKTGVKIEKVDTRFMDALHLEGKAFEEMKRKQAEMEQYEGGGGLFFVTSDLRKKQPPKRRKSFDGGSGGYTGFGLVQYRQSADIDKQPYGPWGRHPELRYPYADPGQPGSGDIGVYAEVKEETAGGQKFVRKGAGKDDGFQWGSSFEKARQQKMPVKRVQQTWQAKKPLVGKGVVLPDLPKGAKGREEGLNEDPFMGMTGMGGKGGGGGGSRGGSGGLGGSRGATSVTSGWGGAAGGGFGSRPTTEERGGGELWGGLDVKAGGGGSGEVVKSNLKPIKGGALSLRG</sequence>
<feature type="coiled-coil region" evidence="1">
    <location>
        <begin position="1827"/>
        <end position="1869"/>
    </location>
</feature>
<evidence type="ECO:0000256" key="1">
    <source>
        <dbReference type="SAM" id="Coils"/>
    </source>
</evidence>
<feature type="compositionally biased region" description="Polar residues" evidence="2">
    <location>
        <begin position="1497"/>
        <end position="1509"/>
    </location>
</feature>
<proteinExistence type="predicted"/>
<dbReference type="Proteomes" id="UP001165122">
    <property type="component" value="Unassembled WGS sequence"/>
</dbReference>
<evidence type="ECO:0000313" key="3">
    <source>
        <dbReference type="EMBL" id="GMH50211.1"/>
    </source>
</evidence>
<dbReference type="PANTHER" id="PTHR32258">
    <property type="entry name" value="PROTEIN NETWORKED 4A"/>
    <property type="match status" value="1"/>
</dbReference>
<dbReference type="EMBL" id="BRXW01000393">
    <property type="protein sequence ID" value="GMH50211.1"/>
    <property type="molecule type" value="Genomic_DNA"/>
</dbReference>
<feature type="region of interest" description="Disordered" evidence="2">
    <location>
        <begin position="2379"/>
        <end position="2470"/>
    </location>
</feature>